<sequence length="178" mass="20267">MKKFIVFILVVCSIGGMYYFSSQDAQVSGSQSQSVVKIIDKIRDEVTLQDEKLIKVQTKIYDKLKEFGSKNYIVRKMAHFSIYALIGISLLLFIYVFSKKIVLSSSIALLLSIIYACYDEYRQLSIPGRSGNIKDVFIDSLGALTGIALTFIIILIIKIIEYLFKNLFYTKKLSDKEV</sequence>
<gene>
    <name evidence="3" type="ORF">K8V90_08900</name>
</gene>
<reference evidence="3" key="2">
    <citation type="submission" date="2021-09" db="EMBL/GenBank/DDBJ databases">
        <authorList>
            <person name="Gilroy R."/>
        </authorList>
    </citation>
    <scope>NUCLEOTIDE SEQUENCE</scope>
    <source>
        <strain evidence="3">1277</strain>
    </source>
</reference>
<feature type="domain" description="VanZ-like" evidence="2">
    <location>
        <begin position="7"/>
        <end position="152"/>
    </location>
</feature>
<feature type="transmembrane region" description="Helical" evidence="1">
    <location>
        <begin position="101"/>
        <end position="121"/>
    </location>
</feature>
<dbReference type="InterPro" id="IPR006976">
    <property type="entry name" value="VanZ-like"/>
</dbReference>
<dbReference type="Proteomes" id="UP000776700">
    <property type="component" value="Unassembled WGS sequence"/>
</dbReference>
<name>A0A921N2J2_9FIRM</name>
<evidence type="ECO:0000313" key="4">
    <source>
        <dbReference type="Proteomes" id="UP000776700"/>
    </source>
</evidence>
<dbReference type="EMBL" id="DYUB01000279">
    <property type="protein sequence ID" value="HJG97204.1"/>
    <property type="molecule type" value="Genomic_DNA"/>
</dbReference>
<keyword evidence="1" id="KW-1133">Transmembrane helix</keyword>
<organism evidence="3 4">
    <name type="scientific">Romboutsia timonensis</name>
    <dbReference type="NCBI Taxonomy" id="1776391"/>
    <lineage>
        <taxon>Bacteria</taxon>
        <taxon>Bacillati</taxon>
        <taxon>Bacillota</taxon>
        <taxon>Clostridia</taxon>
        <taxon>Peptostreptococcales</taxon>
        <taxon>Peptostreptococcaceae</taxon>
        <taxon>Romboutsia</taxon>
    </lineage>
</organism>
<reference evidence="3" key="1">
    <citation type="journal article" date="2021" name="PeerJ">
        <title>Extensive microbial diversity within the chicken gut microbiome revealed by metagenomics and culture.</title>
        <authorList>
            <person name="Gilroy R."/>
            <person name="Ravi A."/>
            <person name="Getino M."/>
            <person name="Pursley I."/>
            <person name="Horton D.L."/>
            <person name="Alikhan N.F."/>
            <person name="Baker D."/>
            <person name="Gharbi K."/>
            <person name="Hall N."/>
            <person name="Watson M."/>
            <person name="Adriaenssens E.M."/>
            <person name="Foster-Nyarko E."/>
            <person name="Jarju S."/>
            <person name="Secka A."/>
            <person name="Antonio M."/>
            <person name="Oren A."/>
            <person name="Chaudhuri R.R."/>
            <person name="La Ragione R."/>
            <person name="Hildebrand F."/>
            <person name="Pallen M.J."/>
        </authorList>
    </citation>
    <scope>NUCLEOTIDE SEQUENCE</scope>
    <source>
        <strain evidence="3">1277</strain>
    </source>
</reference>
<evidence type="ECO:0000256" key="1">
    <source>
        <dbReference type="SAM" id="Phobius"/>
    </source>
</evidence>
<feature type="transmembrane region" description="Helical" evidence="1">
    <location>
        <begin position="77"/>
        <end position="96"/>
    </location>
</feature>
<evidence type="ECO:0000313" key="3">
    <source>
        <dbReference type="EMBL" id="HJG97204.1"/>
    </source>
</evidence>
<dbReference type="Pfam" id="PF04892">
    <property type="entry name" value="VanZ"/>
    <property type="match status" value="1"/>
</dbReference>
<proteinExistence type="predicted"/>
<comment type="caution">
    <text evidence="3">The sequence shown here is derived from an EMBL/GenBank/DDBJ whole genome shotgun (WGS) entry which is preliminary data.</text>
</comment>
<keyword evidence="1" id="KW-0812">Transmembrane</keyword>
<dbReference type="NCBIfam" id="NF037970">
    <property type="entry name" value="vanZ_1"/>
    <property type="match status" value="1"/>
</dbReference>
<protein>
    <submittedName>
        <fullName evidence="3">VanZ family protein</fullName>
    </submittedName>
</protein>
<evidence type="ECO:0000259" key="2">
    <source>
        <dbReference type="Pfam" id="PF04892"/>
    </source>
</evidence>
<dbReference type="AlphaFoldDB" id="A0A921N2J2"/>
<accession>A0A921N2J2</accession>
<keyword evidence="1" id="KW-0472">Membrane</keyword>
<feature type="transmembrane region" description="Helical" evidence="1">
    <location>
        <begin position="141"/>
        <end position="164"/>
    </location>
</feature>